<proteinExistence type="inferred from homology"/>
<evidence type="ECO:0000256" key="3">
    <source>
        <dbReference type="ARBA" id="ARBA00019010"/>
    </source>
</evidence>
<dbReference type="InterPro" id="IPR011009">
    <property type="entry name" value="Kinase-like_dom_sf"/>
</dbReference>
<dbReference type="GO" id="GO:0002949">
    <property type="term" value="P:tRNA threonylcarbamoyladenosine modification"/>
    <property type="evidence" value="ECO:0007669"/>
    <property type="project" value="InterPro"/>
</dbReference>
<dbReference type="GO" id="GO:0005524">
    <property type="term" value="F:ATP binding"/>
    <property type="evidence" value="ECO:0007669"/>
    <property type="project" value="UniProtKB-KW"/>
</dbReference>
<dbReference type="InterPro" id="IPR003442">
    <property type="entry name" value="T6A_TsaE"/>
</dbReference>
<reference evidence="12 13" key="1">
    <citation type="submission" date="2014-11" db="EMBL/GenBank/DDBJ databases">
        <title>Genomics and ecophysiology of heterotrophic nitrogen fixing bacteria isolated from estuarine surface water.</title>
        <authorList>
            <person name="Bentzon-Tilia M."/>
            <person name="Severin I."/>
            <person name="Hansen L.H."/>
            <person name="Riemann L."/>
        </authorList>
    </citation>
    <scope>NUCLEOTIDE SEQUENCE [LARGE SCALE GENOMIC DNA]</scope>
    <source>
        <strain evidence="12 13">BAL398</strain>
    </source>
</reference>
<evidence type="ECO:0000256" key="9">
    <source>
        <dbReference type="ARBA" id="ARBA00022842"/>
    </source>
</evidence>
<dbReference type="NCBIfam" id="TIGR00150">
    <property type="entry name" value="T6A_YjeE"/>
    <property type="match status" value="1"/>
</dbReference>
<dbReference type="PIRSF" id="PIRSF036599">
    <property type="entry name" value="AtpPhos"/>
    <property type="match status" value="1"/>
</dbReference>
<comment type="similarity">
    <text evidence="2">Belongs to the TsaE family.</text>
</comment>
<evidence type="ECO:0000256" key="2">
    <source>
        <dbReference type="ARBA" id="ARBA00007599"/>
    </source>
</evidence>
<sequence length="507" mass="54834">MTERATFSVALADEAATARLMADLALLTGPGDVITLSGDLGAGKTAAARTMIRYLAGDDALEVPSPTFTLVQDYDLPSFLLLHADLYRVVDASELEEIGLSPMPDGAVVLIEWPERAPGAMPADRIDIAFSQRPALGADARAAEITGHGKATAQVARLAALRGFIEISGYAEATRRHMAGDASTRSYARLTGAGDSVILMNAPRRPDGPAIYRGKSYSAAVHLAEDVRPFVAIANGLRECGLSAPAIHHADLEAGFLITEDLGSAGVVTGSPPEPIVERYQAATDLLASLHQRILPQTLPLTPQESYAIPEFDTEALLIEVGLMPEWYLPDRGVAPAASVRADFVALWRDLLPPLAAEPRSWVLRDFHSPNLIWLDQRADIARIGIIDFQDTVLGPAAYDLVSLLQDTRVDVPEALELALLGRYIKARRAADPAFDPAAFAASYAVLSAQRNTRLLGTFSRLNRRDGKPQYLRHQPRIWTYLTRSLVHPALAGLRAWYGTNVPPPPR</sequence>
<feature type="domain" description="Aminoglycoside phosphotransferase" evidence="11">
    <location>
        <begin position="179"/>
        <end position="431"/>
    </location>
</feature>
<keyword evidence="6" id="KW-0479">Metal-binding</keyword>
<evidence type="ECO:0000313" key="13">
    <source>
        <dbReference type="Proteomes" id="UP000032515"/>
    </source>
</evidence>
<dbReference type="RefSeq" id="WP_044411093.1">
    <property type="nucleotide sequence ID" value="NZ_JXXE01000251.1"/>
</dbReference>
<dbReference type="OrthoDB" id="9809275at2"/>
<dbReference type="Gene3D" id="3.40.50.300">
    <property type="entry name" value="P-loop containing nucleotide triphosphate hydrolases"/>
    <property type="match status" value="1"/>
</dbReference>
<keyword evidence="4" id="KW-0963">Cytoplasm</keyword>
<evidence type="ECO:0000256" key="1">
    <source>
        <dbReference type="ARBA" id="ARBA00004496"/>
    </source>
</evidence>
<dbReference type="PANTHER" id="PTHR33540:SF2">
    <property type="entry name" value="TRNA THREONYLCARBAMOYLADENOSINE BIOSYNTHESIS PROTEIN TSAE"/>
    <property type="match status" value="1"/>
</dbReference>
<dbReference type="Gene3D" id="3.30.200.20">
    <property type="entry name" value="Phosphorylase Kinase, domain 1"/>
    <property type="match status" value="1"/>
</dbReference>
<evidence type="ECO:0000256" key="5">
    <source>
        <dbReference type="ARBA" id="ARBA00022694"/>
    </source>
</evidence>
<dbReference type="InterPro" id="IPR027417">
    <property type="entry name" value="P-loop_NTPase"/>
</dbReference>
<dbReference type="SUPFAM" id="SSF52540">
    <property type="entry name" value="P-loop containing nucleoside triphosphate hydrolases"/>
    <property type="match status" value="1"/>
</dbReference>
<gene>
    <name evidence="12" type="ORF">OO17_12790</name>
</gene>
<evidence type="ECO:0000256" key="4">
    <source>
        <dbReference type="ARBA" id="ARBA00022490"/>
    </source>
</evidence>
<accession>A0A0D7ENX6</accession>
<evidence type="ECO:0000256" key="8">
    <source>
        <dbReference type="ARBA" id="ARBA00022840"/>
    </source>
</evidence>
<evidence type="ECO:0000313" key="12">
    <source>
        <dbReference type="EMBL" id="KIZ42534.1"/>
    </source>
</evidence>
<dbReference type="Proteomes" id="UP000032515">
    <property type="component" value="Unassembled WGS sequence"/>
</dbReference>
<evidence type="ECO:0000259" key="11">
    <source>
        <dbReference type="Pfam" id="PF01636"/>
    </source>
</evidence>
<evidence type="ECO:0000256" key="10">
    <source>
        <dbReference type="ARBA" id="ARBA00032441"/>
    </source>
</evidence>
<dbReference type="EMBL" id="JXXE01000251">
    <property type="protein sequence ID" value="KIZ42534.1"/>
    <property type="molecule type" value="Genomic_DNA"/>
</dbReference>
<dbReference type="Pfam" id="PF01636">
    <property type="entry name" value="APH"/>
    <property type="match status" value="1"/>
</dbReference>
<protein>
    <recommendedName>
        <fullName evidence="3">tRNA threonylcarbamoyladenosine biosynthesis protein TsaE</fullName>
    </recommendedName>
    <alternativeName>
        <fullName evidence="10">t(6)A37 threonylcarbamoyladenosine biosynthesis protein TsaE</fullName>
    </alternativeName>
</protein>
<organism evidence="12 13">
    <name type="scientific">Rhodopseudomonas palustris</name>
    <dbReference type="NCBI Taxonomy" id="1076"/>
    <lineage>
        <taxon>Bacteria</taxon>
        <taxon>Pseudomonadati</taxon>
        <taxon>Pseudomonadota</taxon>
        <taxon>Alphaproteobacteria</taxon>
        <taxon>Hyphomicrobiales</taxon>
        <taxon>Nitrobacteraceae</taxon>
        <taxon>Rhodopseudomonas</taxon>
    </lineage>
</organism>
<evidence type="ECO:0000256" key="7">
    <source>
        <dbReference type="ARBA" id="ARBA00022741"/>
    </source>
</evidence>
<comment type="caution">
    <text evidence="12">The sequence shown here is derived from an EMBL/GenBank/DDBJ whole genome shotgun (WGS) entry which is preliminary data.</text>
</comment>
<dbReference type="InterPro" id="IPR012180">
    <property type="entry name" value="Bifunc_ATPase/PTrfase"/>
</dbReference>
<dbReference type="PANTHER" id="PTHR33540">
    <property type="entry name" value="TRNA THREONYLCARBAMOYLADENOSINE BIOSYNTHESIS PROTEIN TSAE"/>
    <property type="match status" value="1"/>
</dbReference>
<dbReference type="SUPFAM" id="SSF56112">
    <property type="entry name" value="Protein kinase-like (PK-like)"/>
    <property type="match status" value="1"/>
</dbReference>
<comment type="subcellular location">
    <subcellularLocation>
        <location evidence="1">Cytoplasm</location>
    </subcellularLocation>
</comment>
<keyword evidence="9" id="KW-0460">Magnesium</keyword>
<dbReference type="InterPro" id="IPR002575">
    <property type="entry name" value="Aminoglycoside_PTrfase"/>
</dbReference>
<name>A0A0D7ENX6_RHOPL</name>
<evidence type="ECO:0000256" key="6">
    <source>
        <dbReference type="ARBA" id="ARBA00022723"/>
    </source>
</evidence>
<keyword evidence="7" id="KW-0547">Nucleotide-binding</keyword>
<keyword evidence="8" id="KW-0067">ATP-binding</keyword>
<dbReference type="Gene3D" id="3.90.1200.10">
    <property type="match status" value="1"/>
</dbReference>
<dbReference type="GO" id="GO:0046872">
    <property type="term" value="F:metal ion binding"/>
    <property type="evidence" value="ECO:0007669"/>
    <property type="project" value="UniProtKB-KW"/>
</dbReference>
<dbReference type="Pfam" id="PF02367">
    <property type="entry name" value="TsaE"/>
    <property type="match status" value="1"/>
</dbReference>
<dbReference type="GO" id="GO:0005737">
    <property type="term" value="C:cytoplasm"/>
    <property type="evidence" value="ECO:0007669"/>
    <property type="project" value="UniProtKB-SubCell"/>
</dbReference>
<dbReference type="PATRIC" id="fig|1076.23.peg.2642"/>
<keyword evidence="5" id="KW-0819">tRNA processing</keyword>
<dbReference type="AlphaFoldDB" id="A0A0D7ENX6"/>